<sequence length="199" mass="23165">MSILTIQKKDGKMKVQPNRAKQQASRTVQELLDIHGIEDNVITNTNYCKYYIRIAPKNINILTNEFLLNEILNLKTVLNIINSIEILVVDKVERLEDNKNYIVDLINESTEEVTRMLLERDLESLKQLESEKGSSREFYIIVPFKNEDVQTKQAVINIQQVLNERGFTVLSCDKKVLKNMLQVYLERNFSGEVIKDFDI</sequence>
<dbReference type="KEGG" id="ceu:A7L45_21985"/>
<evidence type="ECO:0000313" key="1">
    <source>
        <dbReference type="EMBL" id="APC42812.1"/>
    </source>
</evidence>
<dbReference type="Proteomes" id="UP000182569">
    <property type="component" value="Plasmid pdsm8809"/>
</dbReference>
<dbReference type="AlphaFoldDB" id="A0A1J0GN65"/>
<organism evidence="1 2">
    <name type="scientific">Clostridium estertheticum subsp. estertheticum</name>
    <dbReference type="NCBI Taxonomy" id="1552"/>
    <lineage>
        <taxon>Bacteria</taxon>
        <taxon>Bacillati</taxon>
        <taxon>Bacillota</taxon>
        <taxon>Clostridia</taxon>
        <taxon>Eubacteriales</taxon>
        <taxon>Clostridiaceae</taxon>
        <taxon>Clostridium</taxon>
    </lineage>
</organism>
<name>A0A1J0GN65_9CLOT</name>
<gene>
    <name evidence="1" type="ORF">A7L45_21985</name>
</gene>
<keyword evidence="1" id="KW-0614">Plasmid</keyword>
<accession>A0A1J0GN65</accession>
<dbReference type="RefSeq" id="WP_071615091.1">
    <property type="nucleotide sequence ID" value="NZ_CP015757.1"/>
</dbReference>
<protein>
    <submittedName>
        <fullName evidence="1">Uncharacterized protein</fullName>
    </submittedName>
</protein>
<evidence type="ECO:0000313" key="2">
    <source>
        <dbReference type="Proteomes" id="UP000182569"/>
    </source>
</evidence>
<proteinExistence type="predicted"/>
<keyword evidence="2" id="KW-1185">Reference proteome</keyword>
<geneLocation type="plasmid" evidence="2">
    <name>pdsm8809</name>
</geneLocation>
<reference evidence="1 2" key="1">
    <citation type="journal article" date="2016" name="Front. Microbiol.">
        <title>Complete Genome Sequence of Clostridium estertheticum DSM 8809, a Microbe Identified in Spoiled Vacuum Packed Beef.</title>
        <authorList>
            <person name="Yu Z."/>
            <person name="Gunn L."/>
            <person name="Brennan E."/>
            <person name="Reid R."/>
            <person name="Wall P.G."/>
            <person name="Gaora O.P."/>
            <person name="Hurley D."/>
            <person name="Bolton D."/>
            <person name="Fanning S."/>
        </authorList>
    </citation>
    <scope>NUCLEOTIDE SEQUENCE [LARGE SCALE GENOMIC DNA]</scope>
    <source>
        <strain evidence="1 2">DSM 8809</strain>
        <plasmid evidence="2">Plasmid pdsm8809</plasmid>
    </source>
</reference>
<dbReference type="EMBL" id="CP015757">
    <property type="protein sequence ID" value="APC42812.1"/>
    <property type="molecule type" value="Genomic_DNA"/>
</dbReference>
<dbReference type="OrthoDB" id="2166222at2"/>